<dbReference type="EMBL" id="FNNE01000002">
    <property type="protein sequence ID" value="SDW29157.1"/>
    <property type="molecule type" value="Genomic_DNA"/>
</dbReference>
<evidence type="ECO:0000259" key="2">
    <source>
        <dbReference type="Pfam" id="PF09995"/>
    </source>
</evidence>
<evidence type="ECO:0000313" key="3">
    <source>
        <dbReference type="EMBL" id="SDW29157.1"/>
    </source>
</evidence>
<proteinExistence type="predicted"/>
<dbReference type="Pfam" id="PF09995">
    <property type="entry name" value="MPAB_Lcp_cat"/>
    <property type="match status" value="1"/>
</dbReference>
<organism evidence="3 4">
    <name type="scientific">Marinobacter mobilis</name>
    <dbReference type="NCBI Taxonomy" id="488533"/>
    <lineage>
        <taxon>Bacteria</taxon>
        <taxon>Pseudomonadati</taxon>
        <taxon>Pseudomonadota</taxon>
        <taxon>Gammaproteobacteria</taxon>
        <taxon>Pseudomonadales</taxon>
        <taxon>Marinobacteraceae</taxon>
        <taxon>Marinobacter</taxon>
    </lineage>
</organism>
<dbReference type="GO" id="GO:0016491">
    <property type="term" value="F:oxidoreductase activity"/>
    <property type="evidence" value="ECO:0007669"/>
    <property type="project" value="InterPro"/>
</dbReference>
<dbReference type="STRING" id="488533.SAMN04487960_10289"/>
<dbReference type="Proteomes" id="UP000199675">
    <property type="component" value="Unassembled WGS sequence"/>
</dbReference>
<feature type="region of interest" description="Disordered" evidence="1">
    <location>
        <begin position="311"/>
        <end position="350"/>
    </location>
</feature>
<dbReference type="PANTHER" id="PTHR36151:SF3">
    <property type="entry name" value="ER-BOUND OXYGENASE MPAB_MPAB'_RUBBER OXYGENASE CATALYTIC DOMAIN-CONTAINING PROTEIN"/>
    <property type="match status" value="1"/>
</dbReference>
<evidence type="ECO:0000256" key="1">
    <source>
        <dbReference type="SAM" id="MobiDB-lite"/>
    </source>
</evidence>
<feature type="compositionally biased region" description="Basic and acidic residues" evidence="1">
    <location>
        <begin position="325"/>
        <end position="339"/>
    </location>
</feature>
<feature type="domain" description="ER-bound oxygenase mpaB/mpaB'/Rubber oxygenase catalytic" evidence="2">
    <location>
        <begin position="26"/>
        <end position="254"/>
    </location>
</feature>
<evidence type="ECO:0000313" key="4">
    <source>
        <dbReference type="Proteomes" id="UP000199675"/>
    </source>
</evidence>
<protein>
    <submittedName>
        <fullName evidence="3">Uncharacterized conserved protein, DUF2236 family</fullName>
    </submittedName>
</protein>
<dbReference type="AlphaFoldDB" id="A0A1H2SCC9"/>
<dbReference type="OrthoDB" id="108890at2"/>
<reference evidence="3 4" key="1">
    <citation type="submission" date="2016-10" db="EMBL/GenBank/DDBJ databases">
        <authorList>
            <person name="de Groot N.N."/>
        </authorList>
    </citation>
    <scope>NUCLEOTIDE SEQUENCE [LARGE SCALE GENOMIC DNA]</scope>
    <source>
        <strain evidence="3 4">CGMCC 1.7059</strain>
    </source>
</reference>
<gene>
    <name evidence="3" type="ORF">SAMN04487960_10289</name>
</gene>
<name>A0A1H2SCC9_9GAMM</name>
<keyword evidence="4" id="KW-1185">Reference proteome</keyword>
<dbReference type="PANTHER" id="PTHR36151">
    <property type="entry name" value="BLR2777 PROTEIN"/>
    <property type="match status" value="1"/>
</dbReference>
<dbReference type="RefSeq" id="WP_091811459.1">
    <property type="nucleotide sequence ID" value="NZ_FNNE01000002.1"/>
</dbReference>
<sequence length="350" mass="39289">MPKTIARNSAKRYENYGFFGPGSVTWKVFRYPSSFTVGFQRTVVSEMYEPFLMASVSDTEAVMKRPAARYDRTLQYVSTVAFADSPTVVKASDILLKIHSHIRGKEPISGGYYDANDPEAQLWIHLTQWHSVLLAYEVFGPGKLSEEEENQYWAECRIAAEFQTIDPESVPRNRQEMRDYYTRMRPRLAATEATQKTVQHLLDATTFLLDDLPLLLQPLRPAMRYLFRKATIATLPGWMRQLGGVRQSALEDVLAISVMRPLLGAIALLPDNQLLRMIEALSPGTAKVVAPILADIAPVSPTTVTPAEAWATANRPTPRAQYNQHKAERAAEPEDHAPKDPGTNNLLQFA</sequence>
<accession>A0A1H2SCC9</accession>
<dbReference type="InterPro" id="IPR018713">
    <property type="entry name" value="MPAB/Lcp_cat_dom"/>
</dbReference>